<protein>
    <recommendedName>
        <fullName evidence="1">Reverse transcriptase domain-containing protein</fullName>
    </recommendedName>
</protein>
<dbReference type="OrthoDB" id="8057007at2759"/>
<keyword evidence="3" id="KW-1185">Reference proteome</keyword>
<dbReference type="PROSITE" id="PS50878">
    <property type="entry name" value="RT_POL"/>
    <property type="match status" value="1"/>
</dbReference>
<proteinExistence type="predicted"/>
<dbReference type="InterPro" id="IPR000477">
    <property type="entry name" value="RT_dom"/>
</dbReference>
<feature type="domain" description="Reverse transcriptase" evidence="1">
    <location>
        <begin position="166"/>
        <end position="375"/>
    </location>
</feature>
<dbReference type="Pfam" id="PF00078">
    <property type="entry name" value="RVT_1"/>
    <property type="match status" value="1"/>
</dbReference>
<accession>A0A164TT36</accession>
<reference evidence="2 3" key="1">
    <citation type="submission" date="2016-03" db="EMBL/GenBank/DDBJ databases">
        <title>EvidentialGene: Evidence-directed Construction of Genes on Genomes.</title>
        <authorList>
            <person name="Gilbert D.G."/>
            <person name="Choi J.-H."/>
            <person name="Mockaitis K."/>
            <person name="Colbourne J."/>
            <person name="Pfrender M."/>
        </authorList>
    </citation>
    <scope>NUCLEOTIDE SEQUENCE [LARGE SCALE GENOMIC DNA]</scope>
    <source>
        <strain evidence="2 3">Xinb3</strain>
        <tissue evidence="2">Complete organism</tissue>
    </source>
</reference>
<dbReference type="Proteomes" id="UP000076858">
    <property type="component" value="Unassembled WGS sequence"/>
</dbReference>
<gene>
    <name evidence="2" type="ORF">APZ42_024728</name>
</gene>
<sequence length="548" mass="61848">MKKKSDKVKVLLRELANPIYIGALAAELPATFTDFLTRLRDLEQLGLSNVQNGPPVTSVTHTAPLVGTTVPAPPVVVPPSPDFASLFQNLGEYLVNQISSSISRVKVEVASFLFSHWSRRRRGIVCRLREWGRFRSWCNFTLRGSFFQACSTNQNGEKLSRNEHVKLVELLERRQKCFPASKRAIGHTTDVLHHIDTGDARSIKSVPYRVSAFERQIIADMVEEMLEDGIIEESYSPWSSPLVLIRKTDGRVLSFLVSQCLDLVSGYWQVPVAAEDREKTAFVTPDSLYQFSHLPFGLNCAPATFQRLMDKVLAGLKLHMCLVHLDDVLVFGRTFEQHLARLELVLTALEKANLTLNVDKCVFGATMVSHLGHVIDAEGIRPETEKVCALTTMPLPLAFILGNSHSFTLLEESYFRMFMQYVCPKFTLVFAVTVTKWIAEAYVTSKKTFRSHVKNHVRSKISFTMDLLSSPNNLSIMTISRALIDRYTGVIRETYNASILVIEGTGQCLGFRIFEVGKHSGANIFQVAVDIFKEFDLEKRCIYFCFFI</sequence>
<dbReference type="Gene3D" id="3.10.10.10">
    <property type="entry name" value="HIV Type 1 Reverse Transcriptase, subunit A, domain 1"/>
    <property type="match status" value="1"/>
</dbReference>
<dbReference type="GO" id="GO:0071897">
    <property type="term" value="P:DNA biosynthetic process"/>
    <property type="evidence" value="ECO:0007669"/>
    <property type="project" value="UniProtKB-ARBA"/>
</dbReference>
<dbReference type="Gene3D" id="3.30.70.270">
    <property type="match status" value="1"/>
</dbReference>
<dbReference type="InterPro" id="IPR043502">
    <property type="entry name" value="DNA/RNA_pol_sf"/>
</dbReference>
<dbReference type="AlphaFoldDB" id="A0A164TT36"/>
<dbReference type="CDD" id="cd01647">
    <property type="entry name" value="RT_LTR"/>
    <property type="match status" value="1"/>
</dbReference>
<comment type="caution">
    <text evidence="2">The sequence shown here is derived from an EMBL/GenBank/DDBJ whole genome shotgun (WGS) entry which is preliminary data.</text>
</comment>
<name>A0A164TT36_9CRUS</name>
<dbReference type="InterPro" id="IPR043128">
    <property type="entry name" value="Rev_trsase/Diguanyl_cyclase"/>
</dbReference>
<evidence type="ECO:0000313" key="3">
    <source>
        <dbReference type="Proteomes" id="UP000076858"/>
    </source>
</evidence>
<dbReference type="InterPro" id="IPR051320">
    <property type="entry name" value="Viral_Replic_Matur_Polypro"/>
</dbReference>
<dbReference type="FunFam" id="3.30.70.270:FF:000003">
    <property type="entry name" value="Transposon Ty3-G Gag-Pol polyprotein"/>
    <property type="match status" value="1"/>
</dbReference>
<dbReference type="PANTHER" id="PTHR33064">
    <property type="entry name" value="POL PROTEIN"/>
    <property type="match status" value="1"/>
</dbReference>
<dbReference type="EMBL" id="LRGB01001728">
    <property type="protein sequence ID" value="KZS10723.1"/>
    <property type="molecule type" value="Genomic_DNA"/>
</dbReference>
<dbReference type="SUPFAM" id="SSF56672">
    <property type="entry name" value="DNA/RNA polymerases"/>
    <property type="match status" value="1"/>
</dbReference>
<organism evidence="2 3">
    <name type="scientific">Daphnia magna</name>
    <dbReference type="NCBI Taxonomy" id="35525"/>
    <lineage>
        <taxon>Eukaryota</taxon>
        <taxon>Metazoa</taxon>
        <taxon>Ecdysozoa</taxon>
        <taxon>Arthropoda</taxon>
        <taxon>Crustacea</taxon>
        <taxon>Branchiopoda</taxon>
        <taxon>Diplostraca</taxon>
        <taxon>Cladocera</taxon>
        <taxon>Anomopoda</taxon>
        <taxon>Daphniidae</taxon>
        <taxon>Daphnia</taxon>
    </lineage>
</organism>
<dbReference type="PANTHER" id="PTHR33064:SF37">
    <property type="entry name" value="RIBONUCLEASE H"/>
    <property type="match status" value="1"/>
</dbReference>
<evidence type="ECO:0000313" key="2">
    <source>
        <dbReference type="EMBL" id="KZS10723.1"/>
    </source>
</evidence>
<evidence type="ECO:0000259" key="1">
    <source>
        <dbReference type="PROSITE" id="PS50878"/>
    </source>
</evidence>